<evidence type="ECO:0000313" key="2">
    <source>
        <dbReference type="Proteomes" id="UP000249748"/>
    </source>
</evidence>
<gene>
    <name evidence="1" type="ORF">BO79DRAFT_162056</name>
</gene>
<organism evidence="1 2">
    <name type="scientific">Aspergillus costaricaensis CBS 115574</name>
    <dbReference type="NCBI Taxonomy" id="1448317"/>
    <lineage>
        <taxon>Eukaryota</taxon>
        <taxon>Fungi</taxon>
        <taxon>Dikarya</taxon>
        <taxon>Ascomycota</taxon>
        <taxon>Pezizomycotina</taxon>
        <taxon>Eurotiomycetes</taxon>
        <taxon>Eurotiomycetidae</taxon>
        <taxon>Eurotiales</taxon>
        <taxon>Aspergillaceae</taxon>
        <taxon>Aspergillus</taxon>
        <taxon>Aspergillus subgen. Circumdati</taxon>
    </lineage>
</organism>
<dbReference type="EMBL" id="KZ824602">
    <property type="protein sequence ID" value="RAK82980.1"/>
    <property type="molecule type" value="Genomic_DNA"/>
</dbReference>
<reference evidence="1" key="1">
    <citation type="submission" date="2018-02" db="EMBL/GenBank/DDBJ databases">
        <title>The genomes of Aspergillus section Nigri reveals drivers in fungal speciation.</title>
        <authorList>
            <consortium name="DOE Joint Genome Institute"/>
            <person name="Vesth T.C."/>
            <person name="Nybo J."/>
            <person name="Theobald S."/>
            <person name="Brandl J."/>
            <person name="Frisvad J.C."/>
            <person name="Nielsen K.F."/>
            <person name="Lyhne E.K."/>
            <person name="Kogle M.E."/>
            <person name="Kuo A."/>
            <person name="Riley R."/>
            <person name="Clum A."/>
            <person name="Nolan M."/>
            <person name="Lipzen A."/>
            <person name="Salamov A."/>
            <person name="Henrissat B."/>
            <person name="Wiebenga A."/>
            <person name="De vries R.P."/>
            <person name="Grigoriev I.V."/>
            <person name="Mortensen U.H."/>
            <person name="Andersen M.R."/>
            <person name="Baker S.E."/>
        </authorList>
    </citation>
    <scope>NUCLEOTIDE SEQUENCE</scope>
    <source>
        <strain evidence="1">CBS 115574</strain>
    </source>
</reference>
<feature type="non-terminal residue" evidence="1">
    <location>
        <position position="1"/>
    </location>
</feature>
<dbReference type="Proteomes" id="UP000249748">
    <property type="component" value="Unassembled WGS sequence"/>
</dbReference>
<accession>A0ACD1HY87</accession>
<keyword evidence="2" id="KW-1185">Reference proteome</keyword>
<sequence>YGSGRESAGNRYSVPDLVTSTFASLHQLNYNLTHHYQSWIESSTITVTHFRQFGI</sequence>
<evidence type="ECO:0000313" key="1">
    <source>
        <dbReference type="EMBL" id="RAK82980.1"/>
    </source>
</evidence>
<protein>
    <submittedName>
        <fullName evidence="1">Uncharacterized protein</fullName>
    </submittedName>
</protein>
<proteinExistence type="predicted"/>
<name>A0ACD1HY87_9EURO</name>